<dbReference type="InterPro" id="IPR000531">
    <property type="entry name" value="Beta-barrel_TonB"/>
</dbReference>
<feature type="signal peptide" evidence="12">
    <location>
        <begin position="1"/>
        <end position="36"/>
    </location>
</feature>
<evidence type="ECO:0000256" key="2">
    <source>
        <dbReference type="ARBA" id="ARBA00009810"/>
    </source>
</evidence>
<comment type="caution">
    <text evidence="15">The sequence shown here is derived from an EMBL/GenBank/DDBJ whole genome shotgun (WGS) entry which is preliminary data.</text>
</comment>
<dbReference type="Pfam" id="PF00593">
    <property type="entry name" value="TonB_dep_Rec_b-barrel"/>
    <property type="match status" value="1"/>
</dbReference>
<dbReference type="Pfam" id="PF07715">
    <property type="entry name" value="Plug"/>
    <property type="match status" value="1"/>
</dbReference>
<keyword evidence="7 10" id="KW-0472">Membrane</keyword>
<keyword evidence="5 10" id="KW-0812">Transmembrane</keyword>
<evidence type="ECO:0000313" key="15">
    <source>
        <dbReference type="EMBL" id="MCS0660635.1"/>
    </source>
</evidence>
<dbReference type="PROSITE" id="PS52016">
    <property type="entry name" value="TONB_DEPENDENT_REC_3"/>
    <property type="match status" value="1"/>
</dbReference>
<evidence type="ECO:0000256" key="12">
    <source>
        <dbReference type="SAM" id="SignalP"/>
    </source>
</evidence>
<dbReference type="InterPro" id="IPR039426">
    <property type="entry name" value="TonB-dep_rcpt-like"/>
</dbReference>
<evidence type="ECO:0000256" key="5">
    <source>
        <dbReference type="ARBA" id="ARBA00022692"/>
    </source>
</evidence>
<dbReference type="InterPro" id="IPR036942">
    <property type="entry name" value="Beta-barrel_TonB_sf"/>
</dbReference>
<dbReference type="EMBL" id="JANUGU010000009">
    <property type="protein sequence ID" value="MCS0660635.1"/>
    <property type="molecule type" value="Genomic_DNA"/>
</dbReference>
<sequence>MAAARMAERNASRKFGQLTQIAVGVALVCAACAAQAQEQAQAAAPAPAAVQQAAEPVEQIVVTGSRIRGMAPVGSPVVSVGRGDIEASGAVSTAQMLQEVPQVANLGVSDSSRGQAGGSGNITYGSSVNLRGIGPYATLTLINGHRAVPQGTTGSGIDPSIIPTLALQRVEIVADGASAIYGSDAVAGVVNLILRRNVEGVEAMARYGTADGYNEKQAGALWGHKWKGGQATVAIQHDEHTSLNGQDRDFFRGDLTAQGGGDFRSTQCAPGNIIISGTNYAIPAGGVTKANAGQLAAGTVNKCDNLQYQDILPKQKRDSGMFTFNQDVGNGISLYADGFITRRGYDFQSGALASNVTVPSANPFYVRPAGAPAGSSETVAYSFLNQEPFNNNVGYSRAVNLTFGADINLSGGWKAGALYTWGRDKDQAATVHGLNSAALTAALASTDPATALNVFGGPNSRAVLDSIANKISISPGQTTYQDVQLKADGPLAQLPGGALRAAVGYEGQSTKGEGGQIGGTWAAPTSAMIEESRRVNSVYAELAAPLVSEKNQLPGVYKLDLDVAGRVDRYSDVGYTHNPKVGLNWAPVKGVTVHGSYGTSFRAPGLTQIRGYANGGVGGLYVQNYADPTNGGALRVGVAYNGPNLDLKPETARTRSLGVDFEPAWGHNTKVSLTFFDIKYENQITGYLSDLTLLGREAQLAGTGIITRNPSPALVSQLIANNVLSSGVLPSTWTLVIDGRNKNLGSSLTDGIDFQASTRFPTDDFGDFGVGLSGTYFTRYKVANSPGAPMVDYLNVIFNPMRLKTRLAGTWNSGPWYANGYVNYTNGYTNNLASPAQKVASNTTIDLRLSYQIDDKVYGVGGTTVSLGVVNAFNRKPPFVNIGQSTNGGGGFDPTLTNPIGRIVSLALNKSF</sequence>
<evidence type="ECO:0000256" key="8">
    <source>
        <dbReference type="ARBA" id="ARBA00023170"/>
    </source>
</evidence>
<dbReference type="Proteomes" id="UP001204621">
    <property type="component" value="Unassembled WGS sequence"/>
</dbReference>
<feature type="domain" description="TonB-dependent receptor plug" evidence="14">
    <location>
        <begin position="75"/>
        <end position="189"/>
    </location>
</feature>
<feature type="domain" description="TonB-dependent receptor-like beta-barrel" evidence="13">
    <location>
        <begin position="364"/>
        <end position="871"/>
    </location>
</feature>
<accession>A0ABT2D5H2</accession>
<dbReference type="Gene3D" id="2.170.130.10">
    <property type="entry name" value="TonB-dependent receptor, plug domain"/>
    <property type="match status" value="1"/>
</dbReference>
<keyword evidence="12" id="KW-0732">Signal</keyword>
<keyword evidence="3 10" id="KW-0813">Transport</keyword>
<dbReference type="Gene3D" id="2.40.170.20">
    <property type="entry name" value="TonB-dependent receptor, beta-barrel domain"/>
    <property type="match status" value="1"/>
</dbReference>
<keyword evidence="16" id="KW-1185">Reference proteome</keyword>
<evidence type="ECO:0000259" key="13">
    <source>
        <dbReference type="Pfam" id="PF00593"/>
    </source>
</evidence>
<evidence type="ECO:0000313" key="16">
    <source>
        <dbReference type="Proteomes" id="UP001204621"/>
    </source>
</evidence>
<dbReference type="InterPro" id="IPR012910">
    <property type="entry name" value="Plug_dom"/>
</dbReference>
<dbReference type="PANTHER" id="PTHR47234">
    <property type="match status" value="1"/>
</dbReference>
<dbReference type="PANTHER" id="PTHR47234:SF2">
    <property type="entry name" value="TONB-DEPENDENT RECEPTOR"/>
    <property type="match status" value="1"/>
</dbReference>
<comment type="similarity">
    <text evidence="2 10 11">Belongs to the TonB-dependent receptor family.</text>
</comment>
<evidence type="ECO:0000259" key="14">
    <source>
        <dbReference type="Pfam" id="PF07715"/>
    </source>
</evidence>
<gene>
    <name evidence="15" type="ORF">NX778_21390</name>
</gene>
<name>A0ABT2D5H2_9BURK</name>
<evidence type="ECO:0000256" key="9">
    <source>
        <dbReference type="ARBA" id="ARBA00023237"/>
    </source>
</evidence>
<dbReference type="RefSeq" id="WP_258813828.1">
    <property type="nucleotide sequence ID" value="NZ_JANUGU010000009.1"/>
</dbReference>
<organism evidence="15 16">
    <name type="scientific">Massilia terrae</name>
    <dbReference type="NCBI Taxonomy" id="1811224"/>
    <lineage>
        <taxon>Bacteria</taxon>
        <taxon>Pseudomonadati</taxon>
        <taxon>Pseudomonadota</taxon>
        <taxon>Betaproteobacteria</taxon>
        <taxon>Burkholderiales</taxon>
        <taxon>Oxalobacteraceae</taxon>
        <taxon>Telluria group</taxon>
        <taxon>Massilia</taxon>
    </lineage>
</organism>
<keyword evidence="4 10" id="KW-1134">Transmembrane beta strand</keyword>
<keyword evidence="9 10" id="KW-0998">Cell outer membrane</keyword>
<dbReference type="SUPFAM" id="SSF56935">
    <property type="entry name" value="Porins"/>
    <property type="match status" value="1"/>
</dbReference>
<evidence type="ECO:0000256" key="10">
    <source>
        <dbReference type="PROSITE-ProRule" id="PRU01360"/>
    </source>
</evidence>
<dbReference type="InterPro" id="IPR037066">
    <property type="entry name" value="Plug_dom_sf"/>
</dbReference>
<evidence type="ECO:0000256" key="7">
    <source>
        <dbReference type="ARBA" id="ARBA00023136"/>
    </source>
</evidence>
<evidence type="ECO:0000256" key="11">
    <source>
        <dbReference type="RuleBase" id="RU003357"/>
    </source>
</evidence>
<proteinExistence type="inferred from homology"/>
<keyword evidence="8 15" id="KW-0675">Receptor</keyword>
<evidence type="ECO:0000256" key="1">
    <source>
        <dbReference type="ARBA" id="ARBA00004571"/>
    </source>
</evidence>
<keyword evidence="6 11" id="KW-0798">TonB box</keyword>
<reference evidence="15 16" key="1">
    <citation type="submission" date="2022-08" db="EMBL/GenBank/DDBJ databases">
        <title>Reclassification of Massilia species as members of the genera Telluria, Duganella, Pseudoduganella, Mokoshia gen. nov. and Zemynaea gen. nov. using orthogonal and non-orthogonal genome-based approaches.</title>
        <authorList>
            <person name="Bowman J.P."/>
        </authorList>
    </citation>
    <scope>NUCLEOTIDE SEQUENCE [LARGE SCALE GENOMIC DNA]</scope>
    <source>
        <strain evidence="15 16">JCM 31606</strain>
    </source>
</reference>
<evidence type="ECO:0000256" key="4">
    <source>
        <dbReference type="ARBA" id="ARBA00022452"/>
    </source>
</evidence>
<evidence type="ECO:0000256" key="6">
    <source>
        <dbReference type="ARBA" id="ARBA00023077"/>
    </source>
</evidence>
<comment type="subcellular location">
    <subcellularLocation>
        <location evidence="1 10">Cell outer membrane</location>
        <topology evidence="1 10">Multi-pass membrane protein</topology>
    </subcellularLocation>
</comment>
<evidence type="ECO:0000256" key="3">
    <source>
        <dbReference type="ARBA" id="ARBA00022448"/>
    </source>
</evidence>
<feature type="chain" id="PRO_5046428523" evidence="12">
    <location>
        <begin position="37"/>
        <end position="912"/>
    </location>
</feature>
<protein>
    <submittedName>
        <fullName evidence="15">TonB-dependent receptor</fullName>
    </submittedName>
</protein>